<gene>
    <name evidence="13" type="ORF">G6R28_01720</name>
</gene>
<dbReference type="PANTHER" id="PTHR20858:SF17">
    <property type="entry name" value="HYDROXYMETHYLPYRIMIDINE_PHOSPHOMETHYLPYRIMIDINE KINASE THI20-RELATED"/>
    <property type="match status" value="1"/>
</dbReference>
<keyword evidence="8" id="KW-0784">Thiamine biosynthesis</keyword>
<dbReference type="PANTHER" id="PTHR20858">
    <property type="entry name" value="PHOSPHOMETHYLPYRIMIDINE KINASE"/>
    <property type="match status" value="1"/>
</dbReference>
<evidence type="ECO:0000256" key="5">
    <source>
        <dbReference type="ARBA" id="ARBA00012135"/>
    </source>
</evidence>
<dbReference type="InterPro" id="IPR029056">
    <property type="entry name" value="Ribokinase-like"/>
</dbReference>
<evidence type="ECO:0000256" key="8">
    <source>
        <dbReference type="ARBA" id="ARBA00022977"/>
    </source>
</evidence>
<dbReference type="GO" id="GO:0016301">
    <property type="term" value="F:kinase activity"/>
    <property type="evidence" value="ECO:0007669"/>
    <property type="project" value="UniProtKB-KW"/>
</dbReference>
<comment type="pathway">
    <text evidence="9">Cofactor biosynthesis; thiamine diphosphate biosynthesis; 4-amino-2-methyl-5-diphosphomethylpyrimidine from 5-amino-1-(5-phospho-D-ribosyl)imidazole: step 2/3.</text>
</comment>
<evidence type="ECO:0000256" key="1">
    <source>
        <dbReference type="ARBA" id="ARBA00000151"/>
    </source>
</evidence>
<evidence type="ECO:0000256" key="3">
    <source>
        <dbReference type="ARBA" id="ARBA00004769"/>
    </source>
</evidence>
<evidence type="ECO:0000313" key="14">
    <source>
        <dbReference type="Proteomes" id="UP000735205"/>
    </source>
</evidence>
<feature type="domain" description="Pyridoxamine kinase/Phosphomethylpyrimidine kinase" evidence="12">
    <location>
        <begin position="12"/>
        <end position="253"/>
    </location>
</feature>
<dbReference type="Pfam" id="PF08543">
    <property type="entry name" value="Phos_pyr_kin"/>
    <property type="match status" value="1"/>
</dbReference>
<dbReference type="EC" id="2.7.1.49" evidence="5"/>
<evidence type="ECO:0000256" key="2">
    <source>
        <dbReference type="ARBA" id="ARBA00000565"/>
    </source>
</evidence>
<evidence type="ECO:0000259" key="12">
    <source>
        <dbReference type="Pfam" id="PF08543"/>
    </source>
</evidence>
<evidence type="ECO:0000256" key="7">
    <source>
        <dbReference type="ARBA" id="ARBA00019161"/>
    </source>
</evidence>
<sequence>MVKKVLTIAGSDSLSGGGLQDDLATFATEGLAAFSVITGIALIKEGEVRVEALSSALLKEQLASVDQVDQFDAIKVGMLQSVEQVVIVSDYLKNYIGPVVVDPVLSFKEGELSLEPGMVDAYVNYLLPLATIMTPNVKEGMALLETTEKPRSKTTALTFAKALCQRGRCSLYLKVGNPVNDEEYLDLFFDENGHRSAFRHHAVTTTNGHGSGCTLSAALTAQLAKGENLHDAAMKAADFTQKAIENGYSLSAGLPEGNVLPNWPLLDK</sequence>
<dbReference type="Proteomes" id="UP000735205">
    <property type="component" value="Unassembled WGS sequence"/>
</dbReference>
<dbReference type="SUPFAM" id="SSF53613">
    <property type="entry name" value="Ribokinase-like"/>
    <property type="match status" value="1"/>
</dbReference>
<protein>
    <recommendedName>
        <fullName evidence="7">Hydroxymethylpyrimidine/phosphomethylpyrimidine kinase</fullName>
        <ecNumber evidence="5">2.7.1.49</ecNumber>
        <ecNumber evidence="6">2.7.4.7</ecNumber>
    </recommendedName>
    <alternativeName>
        <fullName evidence="10">Hydroxymethylpyrimidine kinase</fullName>
    </alternativeName>
    <alternativeName>
        <fullName evidence="11">Hydroxymethylpyrimidine phosphate kinase</fullName>
    </alternativeName>
</protein>
<comment type="pathway">
    <text evidence="3">Cofactor biosynthesis; thiamine diphosphate biosynthesis; 4-amino-2-methyl-5-diphosphomethylpyrimidine from 5-amino-1-(5-phospho-D-ribosyl)imidazole: step 3/3.</text>
</comment>
<comment type="catalytic activity">
    <reaction evidence="2">
        <text>4-amino-2-methyl-5-(phosphooxymethyl)pyrimidine + ATP = 4-amino-2-methyl-5-(diphosphooxymethyl)pyrimidine + ADP</text>
        <dbReference type="Rhea" id="RHEA:19893"/>
        <dbReference type="ChEBI" id="CHEBI:30616"/>
        <dbReference type="ChEBI" id="CHEBI:57841"/>
        <dbReference type="ChEBI" id="CHEBI:58354"/>
        <dbReference type="ChEBI" id="CHEBI:456216"/>
        <dbReference type="EC" id="2.7.4.7"/>
    </reaction>
</comment>
<evidence type="ECO:0000256" key="11">
    <source>
        <dbReference type="ARBA" id="ARBA00043176"/>
    </source>
</evidence>
<comment type="similarity">
    <text evidence="4">Belongs to the ThiD family.</text>
</comment>
<dbReference type="RefSeq" id="WP_213792517.1">
    <property type="nucleotide sequence ID" value="NZ_JAAMFJ010000001.1"/>
</dbReference>
<organism evidence="13 14">
    <name type="scientific">Fructobacillus papyrifericola</name>
    <dbReference type="NCBI Taxonomy" id="2713172"/>
    <lineage>
        <taxon>Bacteria</taxon>
        <taxon>Bacillati</taxon>
        <taxon>Bacillota</taxon>
        <taxon>Bacilli</taxon>
        <taxon>Lactobacillales</taxon>
        <taxon>Lactobacillaceae</taxon>
        <taxon>Fructobacillus</taxon>
    </lineage>
</organism>
<evidence type="ECO:0000256" key="9">
    <source>
        <dbReference type="ARBA" id="ARBA00037917"/>
    </source>
</evidence>
<dbReference type="Gene3D" id="3.40.1190.20">
    <property type="match status" value="1"/>
</dbReference>
<evidence type="ECO:0000313" key="13">
    <source>
        <dbReference type="EMBL" id="MBS9335954.1"/>
    </source>
</evidence>
<reference evidence="13 14" key="1">
    <citation type="submission" date="2020-02" db="EMBL/GenBank/DDBJ databases">
        <title>Fructobacillus sp. isolated from paper mulberry of Taiwan.</title>
        <authorList>
            <person name="Lin S.-T."/>
        </authorList>
    </citation>
    <scope>NUCLEOTIDE SEQUENCE [LARGE SCALE GENOMIC DNA]</scope>
    <source>
        <strain evidence="13 14">M1-21</strain>
    </source>
</reference>
<comment type="caution">
    <text evidence="13">The sequence shown here is derived from an EMBL/GenBank/DDBJ whole genome shotgun (WGS) entry which is preliminary data.</text>
</comment>
<proteinExistence type="inferred from homology"/>
<name>A0ABS5QUE2_9LACO</name>
<accession>A0ABS5QUE2</accession>
<keyword evidence="13" id="KW-0418">Kinase</keyword>
<dbReference type="InterPro" id="IPR013749">
    <property type="entry name" value="PM/HMP-P_kinase-1"/>
</dbReference>
<dbReference type="InterPro" id="IPR004399">
    <property type="entry name" value="HMP/HMP-P_kinase_dom"/>
</dbReference>
<evidence type="ECO:0000256" key="10">
    <source>
        <dbReference type="ARBA" id="ARBA00042102"/>
    </source>
</evidence>
<evidence type="ECO:0000256" key="6">
    <source>
        <dbReference type="ARBA" id="ARBA00012963"/>
    </source>
</evidence>
<comment type="catalytic activity">
    <reaction evidence="1">
        <text>4-amino-5-hydroxymethyl-2-methylpyrimidine + ATP = 4-amino-2-methyl-5-(phosphooxymethyl)pyrimidine + ADP + H(+)</text>
        <dbReference type="Rhea" id="RHEA:23096"/>
        <dbReference type="ChEBI" id="CHEBI:15378"/>
        <dbReference type="ChEBI" id="CHEBI:16892"/>
        <dbReference type="ChEBI" id="CHEBI:30616"/>
        <dbReference type="ChEBI" id="CHEBI:58354"/>
        <dbReference type="ChEBI" id="CHEBI:456216"/>
        <dbReference type="EC" id="2.7.1.49"/>
    </reaction>
</comment>
<keyword evidence="14" id="KW-1185">Reference proteome</keyword>
<evidence type="ECO:0000256" key="4">
    <source>
        <dbReference type="ARBA" id="ARBA00009879"/>
    </source>
</evidence>
<dbReference type="EMBL" id="JAAMFJ010000001">
    <property type="protein sequence ID" value="MBS9335954.1"/>
    <property type="molecule type" value="Genomic_DNA"/>
</dbReference>
<dbReference type="CDD" id="cd01169">
    <property type="entry name" value="HMPP_kinase"/>
    <property type="match status" value="1"/>
</dbReference>
<keyword evidence="13" id="KW-0808">Transferase</keyword>
<dbReference type="EC" id="2.7.4.7" evidence="6"/>